<dbReference type="InParanoid" id="A0A061G3M8"/>
<dbReference type="EMBL" id="CM001881">
    <property type="protein sequence ID" value="EOY24018.1"/>
    <property type="molecule type" value="Genomic_DNA"/>
</dbReference>
<reference evidence="2 3" key="1">
    <citation type="journal article" date="2013" name="Genome Biol.">
        <title>The genome sequence of the most widely cultivated cacao type and its use to identify candidate genes regulating pod color.</title>
        <authorList>
            <person name="Motamayor J.C."/>
            <person name="Mockaitis K."/>
            <person name="Schmutz J."/>
            <person name="Haiminen N."/>
            <person name="Iii D.L."/>
            <person name="Cornejo O."/>
            <person name="Findley S.D."/>
            <person name="Zheng P."/>
            <person name="Utro F."/>
            <person name="Royaert S."/>
            <person name="Saski C."/>
            <person name="Jenkins J."/>
            <person name="Podicheti R."/>
            <person name="Zhao M."/>
            <person name="Scheffler B.E."/>
            <person name="Stack J.C."/>
            <person name="Feltus F.A."/>
            <person name="Mustiga G.M."/>
            <person name="Amores F."/>
            <person name="Phillips W."/>
            <person name="Marelli J.P."/>
            <person name="May G.D."/>
            <person name="Shapiro H."/>
            <person name="Ma J."/>
            <person name="Bustamante C.D."/>
            <person name="Schnell R.J."/>
            <person name="Main D."/>
            <person name="Gilbert D."/>
            <person name="Parida L."/>
            <person name="Kuhn D.N."/>
        </authorList>
    </citation>
    <scope>NUCLEOTIDE SEQUENCE [LARGE SCALE GENOMIC DNA]</scope>
    <source>
        <strain evidence="3">cv. Matina 1-6</strain>
    </source>
</reference>
<keyword evidence="3" id="KW-1185">Reference proteome</keyword>
<dbReference type="AlphaFoldDB" id="A0A061G3M8"/>
<gene>
    <name evidence="2" type="ORF">TCM_015728</name>
</gene>
<dbReference type="HOGENOM" id="CLU_2643026_0_0_1"/>
<protein>
    <submittedName>
        <fullName evidence="2">Uncharacterized protein</fullName>
    </submittedName>
</protein>
<evidence type="ECO:0000256" key="1">
    <source>
        <dbReference type="SAM" id="MobiDB-lite"/>
    </source>
</evidence>
<name>A0A061G3M8_THECC</name>
<accession>A0A061G3M8</accession>
<sequence>MSLVFGVHNKFEGVGTGHPPTVPAILRDGESMRSEEKSASHGSSLSTHSWHHVAQLAFAYAFRSSKGGLLFGLFWLH</sequence>
<feature type="region of interest" description="Disordered" evidence="1">
    <location>
        <begin position="16"/>
        <end position="45"/>
    </location>
</feature>
<proteinExistence type="predicted"/>
<dbReference type="Proteomes" id="UP000026915">
    <property type="component" value="Chromosome 3"/>
</dbReference>
<evidence type="ECO:0000313" key="2">
    <source>
        <dbReference type="EMBL" id="EOY24018.1"/>
    </source>
</evidence>
<dbReference type="Gramene" id="EOY24018">
    <property type="protein sequence ID" value="EOY24018"/>
    <property type="gene ID" value="TCM_015728"/>
</dbReference>
<evidence type="ECO:0000313" key="3">
    <source>
        <dbReference type="Proteomes" id="UP000026915"/>
    </source>
</evidence>
<organism evidence="2 3">
    <name type="scientific">Theobroma cacao</name>
    <name type="common">Cacao</name>
    <name type="synonym">Cocoa</name>
    <dbReference type="NCBI Taxonomy" id="3641"/>
    <lineage>
        <taxon>Eukaryota</taxon>
        <taxon>Viridiplantae</taxon>
        <taxon>Streptophyta</taxon>
        <taxon>Embryophyta</taxon>
        <taxon>Tracheophyta</taxon>
        <taxon>Spermatophyta</taxon>
        <taxon>Magnoliopsida</taxon>
        <taxon>eudicotyledons</taxon>
        <taxon>Gunneridae</taxon>
        <taxon>Pentapetalae</taxon>
        <taxon>rosids</taxon>
        <taxon>malvids</taxon>
        <taxon>Malvales</taxon>
        <taxon>Malvaceae</taxon>
        <taxon>Byttnerioideae</taxon>
        <taxon>Theobroma</taxon>
    </lineage>
</organism>
<feature type="compositionally biased region" description="Basic and acidic residues" evidence="1">
    <location>
        <begin position="27"/>
        <end position="39"/>
    </location>
</feature>